<dbReference type="RefSeq" id="WP_379947339.1">
    <property type="nucleotide sequence ID" value="NZ_JBHMAF010000004.1"/>
</dbReference>
<evidence type="ECO:0000256" key="2">
    <source>
        <dbReference type="SAM" id="SignalP"/>
    </source>
</evidence>
<keyword evidence="2" id="KW-0732">Signal</keyword>
<sequence length="184" mass="19349">MKKKWYTLMISCLLCTSIIAGCSKDTAATGGNSEQQAAATQGAFERPDLSGEITEVNGNEVTLKIIEQPQRNNGNGGNPQGNNQNNQDNQGKQGDQDNNQGNPGGAGGMRPEISYTGEVKTITIPADASLVAMTRGANGMSETAVNMSELTAGVRLSIYYKEDGKTISKVSVQKQMAEGGNTSN</sequence>
<proteinExistence type="predicted"/>
<feature type="compositionally biased region" description="Polar residues" evidence="1">
    <location>
        <begin position="29"/>
        <end position="39"/>
    </location>
</feature>
<dbReference type="PROSITE" id="PS51257">
    <property type="entry name" value="PROKAR_LIPOPROTEIN"/>
    <property type="match status" value="1"/>
</dbReference>
<feature type="region of interest" description="Disordered" evidence="1">
    <location>
        <begin position="69"/>
        <end position="112"/>
    </location>
</feature>
<gene>
    <name evidence="3" type="ORF">ACFFMS_00660</name>
</gene>
<feature type="signal peptide" evidence="2">
    <location>
        <begin position="1"/>
        <end position="20"/>
    </location>
</feature>
<evidence type="ECO:0008006" key="5">
    <source>
        <dbReference type="Google" id="ProtNLM"/>
    </source>
</evidence>
<evidence type="ECO:0000313" key="4">
    <source>
        <dbReference type="Proteomes" id="UP001589609"/>
    </source>
</evidence>
<evidence type="ECO:0000256" key="1">
    <source>
        <dbReference type="SAM" id="MobiDB-lite"/>
    </source>
</evidence>
<evidence type="ECO:0000313" key="3">
    <source>
        <dbReference type="EMBL" id="MFB9757066.1"/>
    </source>
</evidence>
<organism evidence="3 4">
    <name type="scientific">Ectobacillus funiculus</name>
    <dbReference type="NCBI Taxonomy" id="137993"/>
    <lineage>
        <taxon>Bacteria</taxon>
        <taxon>Bacillati</taxon>
        <taxon>Bacillota</taxon>
        <taxon>Bacilli</taxon>
        <taxon>Bacillales</taxon>
        <taxon>Bacillaceae</taxon>
        <taxon>Ectobacillus</taxon>
    </lineage>
</organism>
<feature type="region of interest" description="Disordered" evidence="1">
    <location>
        <begin position="27"/>
        <end position="49"/>
    </location>
</feature>
<dbReference type="EMBL" id="JBHMAF010000004">
    <property type="protein sequence ID" value="MFB9757066.1"/>
    <property type="molecule type" value="Genomic_DNA"/>
</dbReference>
<feature type="compositionally biased region" description="Low complexity" evidence="1">
    <location>
        <begin position="80"/>
        <end position="101"/>
    </location>
</feature>
<name>A0ABV5W908_9BACI</name>
<keyword evidence="4" id="KW-1185">Reference proteome</keyword>
<protein>
    <recommendedName>
        <fullName evidence="5">Lipoprotein</fullName>
    </recommendedName>
</protein>
<dbReference type="Proteomes" id="UP001589609">
    <property type="component" value="Unassembled WGS sequence"/>
</dbReference>
<reference evidence="3 4" key="1">
    <citation type="submission" date="2024-09" db="EMBL/GenBank/DDBJ databases">
        <authorList>
            <person name="Sun Q."/>
            <person name="Mori K."/>
        </authorList>
    </citation>
    <scope>NUCLEOTIDE SEQUENCE [LARGE SCALE GENOMIC DNA]</scope>
    <source>
        <strain evidence="3 4">JCM 11201</strain>
    </source>
</reference>
<feature type="chain" id="PRO_5045494554" description="Lipoprotein" evidence="2">
    <location>
        <begin position="21"/>
        <end position="184"/>
    </location>
</feature>
<comment type="caution">
    <text evidence="3">The sequence shown here is derived from an EMBL/GenBank/DDBJ whole genome shotgun (WGS) entry which is preliminary data.</text>
</comment>
<accession>A0ABV5W908</accession>